<comment type="similarity">
    <text evidence="2">Belongs to the histidine acid phosphatase family.</text>
</comment>
<evidence type="ECO:0000256" key="1">
    <source>
        <dbReference type="ARBA" id="ARBA00000032"/>
    </source>
</evidence>
<comment type="caution">
    <text evidence="9">The sequence shown here is derived from an EMBL/GenBank/DDBJ whole genome shotgun (WGS) entry which is preliminary data.</text>
</comment>
<dbReference type="InterPro" id="IPR050645">
    <property type="entry name" value="Histidine_acid_phosphatase"/>
</dbReference>
<keyword evidence="10" id="KW-1185">Reference proteome</keyword>
<organism evidence="9 10">
    <name type="scientific">Vespula vulgaris</name>
    <name type="common">Yellow jacket</name>
    <name type="synonym">Wasp</name>
    <dbReference type="NCBI Taxonomy" id="7454"/>
    <lineage>
        <taxon>Eukaryota</taxon>
        <taxon>Metazoa</taxon>
        <taxon>Ecdysozoa</taxon>
        <taxon>Arthropoda</taxon>
        <taxon>Hexapoda</taxon>
        <taxon>Insecta</taxon>
        <taxon>Pterygota</taxon>
        <taxon>Neoptera</taxon>
        <taxon>Endopterygota</taxon>
        <taxon>Hymenoptera</taxon>
        <taxon>Apocrita</taxon>
        <taxon>Aculeata</taxon>
        <taxon>Vespoidea</taxon>
        <taxon>Vespidae</taxon>
        <taxon>Vespinae</taxon>
        <taxon>Vespula</taxon>
    </lineage>
</organism>
<dbReference type="Proteomes" id="UP000614350">
    <property type="component" value="Unassembled WGS sequence"/>
</dbReference>
<dbReference type="PANTHER" id="PTHR11567">
    <property type="entry name" value="ACID PHOSPHATASE-RELATED"/>
    <property type="match status" value="1"/>
</dbReference>
<evidence type="ECO:0000313" key="10">
    <source>
        <dbReference type="Proteomes" id="UP000614350"/>
    </source>
</evidence>
<dbReference type="EC" id="3.1.3.2" evidence="3"/>
<dbReference type="Pfam" id="PF00328">
    <property type="entry name" value="His_Phos_2"/>
    <property type="match status" value="1"/>
</dbReference>
<dbReference type="PANTHER" id="PTHR11567:SF211">
    <property type="entry name" value="PROSTATIC ACID PHOSPHATASE"/>
    <property type="match status" value="1"/>
</dbReference>
<reference evidence="9" key="1">
    <citation type="journal article" date="2020" name="G3 (Bethesda)">
        <title>High-Quality Assemblies for Three Invasive Social Wasps from the &lt;i&gt;Vespula&lt;/i&gt; Genus.</title>
        <authorList>
            <person name="Harrop T.W.R."/>
            <person name="Guhlin J."/>
            <person name="McLaughlin G.M."/>
            <person name="Permina E."/>
            <person name="Stockwell P."/>
            <person name="Gilligan J."/>
            <person name="Le Lec M.F."/>
            <person name="Gruber M.A.M."/>
            <person name="Quinn O."/>
            <person name="Lovegrove M."/>
            <person name="Duncan E.J."/>
            <person name="Remnant E.J."/>
            <person name="Van Eeckhoven J."/>
            <person name="Graham B."/>
            <person name="Knapp R.A."/>
            <person name="Langford K.W."/>
            <person name="Kronenberg Z."/>
            <person name="Press M.O."/>
            <person name="Eacker S.M."/>
            <person name="Wilson-Rankin E.E."/>
            <person name="Purcell J."/>
            <person name="Lester P.J."/>
            <person name="Dearden P.K."/>
        </authorList>
    </citation>
    <scope>NUCLEOTIDE SEQUENCE</scope>
    <source>
        <strain evidence="9">Marl-1</strain>
    </source>
</reference>
<comment type="catalytic activity">
    <reaction evidence="1">
        <text>a phosphate monoester + H2O = an alcohol + phosphate</text>
        <dbReference type="Rhea" id="RHEA:15017"/>
        <dbReference type="ChEBI" id="CHEBI:15377"/>
        <dbReference type="ChEBI" id="CHEBI:30879"/>
        <dbReference type="ChEBI" id="CHEBI:43474"/>
        <dbReference type="ChEBI" id="CHEBI:67140"/>
        <dbReference type="EC" id="3.1.3.2"/>
    </reaction>
</comment>
<keyword evidence="8" id="KW-0812">Transmembrane</keyword>
<dbReference type="PROSITE" id="PS00616">
    <property type="entry name" value="HIS_ACID_PHOSPHAT_1"/>
    <property type="match status" value="1"/>
</dbReference>
<dbReference type="Gene3D" id="3.40.50.1240">
    <property type="entry name" value="Phosphoglycerate mutase-like"/>
    <property type="match status" value="1"/>
</dbReference>
<proteinExistence type="inferred from homology"/>
<keyword evidence="4" id="KW-0732">Signal</keyword>
<protein>
    <recommendedName>
        <fullName evidence="3">acid phosphatase</fullName>
        <ecNumber evidence="3">3.1.3.2</ecNumber>
    </recommendedName>
</protein>
<keyword evidence="5" id="KW-0378">Hydrolase</keyword>
<evidence type="ECO:0000256" key="7">
    <source>
        <dbReference type="ARBA" id="ARBA00023180"/>
    </source>
</evidence>
<evidence type="ECO:0000256" key="3">
    <source>
        <dbReference type="ARBA" id="ARBA00012646"/>
    </source>
</evidence>
<feature type="transmembrane region" description="Helical" evidence="8">
    <location>
        <begin position="12"/>
        <end position="31"/>
    </location>
</feature>
<dbReference type="AlphaFoldDB" id="A0A834NGG6"/>
<dbReference type="GO" id="GO:0003993">
    <property type="term" value="F:acid phosphatase activity"/>
    <property type="evidence" value="ECO:0007669"/>
    <property type="project" value="UniProtKB-EC"/>
</dbReference>
<dbReference type="InterPro" id="IPR029033">
    <property type="entry name" value="His_PPase_superfam"/>
</dbReference>
<dbReference type="InterPro" id="IPR000560">
    <property type="entry name" value="His_Pase_clade-2"/>
</dbReference>
<name>A0A834NGG6_VESVU</name>
<keyword evidence="6" id="KW-1015">Disulfide bond</keyword>
<sequence length="411" mass="47837">MKPFNKMISNQYLYTYSIVLLICISLTFAYAEEEQNLELKLLNVIFRHGDRTPDDNKLERYPNDPYINYDFYPMGRGQLTNNGIVREFKLGEFLRKRYDNYFGKIYTPSIVKARSSDYDRTKASLQLVLAGLFPPKGIQIWNPQLEWQPIPSEYVPKVDDNLFLSDDCPRYLEEYDRVLELSEYKKEFAEFEDLTAELTKLTGKNITTSLNMANLYHSLMAIYSMNLPLPAWAKSIFPYGKLYNATVFAYKTSNYNKSLRKIYGGALLKKFVENMMEYVNGTLKTGRKLFLYSGHETNIASLLYTLNAYTPHIPAYSSSIIMELLYKEGIYYVKVLHYLGIPPELEVVQLPGCELICPLNKFLQLIINDIPSDKDMVCDKTTTTDYADQKYYPNKNTDLYNIIENYINNKI</sequence>
<accession>A0A834NGG6</accession>
<evidence type="ECO:0000256" key="5">
    <source>
        <dbReference type="ARBA" id="ARBA00022801"/>
    </source>
</evidence>
<evidence type="ECO:0000256" key="8">
    <source>
        <dbReference type="SAM" id="Phobius"/>
    </source>
</evidence>
<dbReference type="SUPFAM" id="SSF53254">
    <property type="entry name" value="Phosphoglycerate mutase-like"/>
    <property type="match status" value="1"/>
</dbReference>
<dbReference type="InterPro" id="IPR033379">
    <property type="entry name" value="Acid_Pase_AS"/>
</dbReference>
<evidence type="ECO:0000256" key="2">
    <source>
        <dbReference type="ARBA" id="ARBA00005375"/>
    </source>
</evidence>
<keyword evidence="8" id="KW-0472">Membrane</keyword>
<keyword evidence="7" id="KW-0325">Glycoprotein</keyword>
<keyword evidence="8" id="KW-1133">Transmembrane helix</keyword>
<dbReference type="CDD" id="cd07061">
    <property type="entry name" value="HP_HAP_like"/>
    <property type="match status" value="1"/>
</dbReference>
<dbReference type="EMBL" id="JACSEA010000002">
    <property type="protein sequence ID" value="KAF7408140.1"/>
    <property type="molecule type" value="Genomic_DNA"/>
</dbReference>
<evidence type="ECO:0000256" key="6">
    <source>
        <dbReference type="ARBA" id="ARBA00023157"/>
    </source>
</evidence>
<evidence type="ECO:0000313" key="9">
    <source>
        <dbReference type="EMBL" id="KAF7408140.1"/>
    </source>
</evidence>
<evidence type="ECO:0000256" key="4">
    <source>
        <dbReference type="ARBA" id="ARBA00022729"/>
    </source>
</evidence>
<gene>
    <name evidence="9" type="ORF">HZH66_002677</name>
</gene>